<proteinExistence type="predicted"/>
<evidence type="ECO:0000256" key="1">
    <source>
        <dbReference type="SAM" id="MobiDB-lite"/>
    </source>
</evidence>
<feature type="region of interest" description="Disordered" evidence="1">
    <location>
        <begin position="128"/>
        <end position="159"/>
    </location>
</feature>
<accession>A0A8C9S8C6</accession>
<evidence type="ECO:0000313" key="2">
    <source>
        <dbReference type="Ensembl" id="ENSSFOP00015028083.2"/>
    </source>
</evidence>
<organism evidence="2 3">
    <name type="scientific">Scleropages formosus</name>
    <name type="common">Asian bonytongue</name>
    <name type="synonym">Osteoglossum formosum</name>
    <dbReference type="NCBI Taxonomy" id="113540"/>
    <lineage>
        <taxon>Eukaryota</taxon>
        <taxon>Metazoa</taxon>
        <taxon>Chordata</taxon>
        <taxon>Craniata</taxon>
        <taxon>Vertebrata</taxon>
        <taxon>Euteleostomi</taxon>
        <taxon>Actinopterygii</taxon>
        <taxon>Neopterygii</taxon>
        <taxon>Teleostei</taxon>
        <taxon>Osteoglossocephala</taxon>
        <taxon>Osteoglossomorpha</taxon>
        <taxon>Osteoglossiformes</taxon>
        <taxon>Osteoglossidae</taxon>
        <taxon>Scleropages</taxon>
    </lineage>
</organism>
<reference evidence="2" key="2">
    <citation type="submission" date="2025-08" db="UniProtKB">
        <authorList>
            <consortium name="Ensembl"/>
        </authorList>
    </citation>
    <scope>IDENTIFICATION</scope>
</reference>
<dbReference type="AlphaFoldDB" id="A0A8C9S8C6"/>
<dbReference type="Proteomes" id="UP000694397">
    <property type="component" value="Chromosome 1"/>
</dbReference>
<dbReference type="Ensembl" id="ENSSFOT00015028396.2">
    <property type="protein sequence ID" value="ENSSFOP00015028083.2"/>
    <property type="gene ID" value="ENSSFOG00015018022.2"/>
</dbReference>
<protein>
    <submittedName>
        <fullName evidence="2">Uncharacterized protein</fullName>
    </submittedName>
</protein>
<keyword evidence="3" id="KW-1185">Reference proteome</keyword>
<sequence>IGCNSKNGIGEQRSYICLYSRHPRSVGNLKSPVNLKRMRKPEHLEETPFNTGIRKLPQERRGTAEAMWRRGVRVDAKGLSARSEEQTNPSRANEMNPRWLWIWKGGRCSHSALPLAPARPLSSIIRPTFRPNRQAGPPVVRLPCGGNGQRRPGASLPSAARLGVRAVRSSSSSASAPSPPGGSECMPSRVCLASPVCFSLVFPCPLSPMHRSQPIY</sequence>
<reference evidence="2 3" key="1">
    <citation type="submission" date="2019-04" db="EMBL/GenBank/DDBJ databases">
        <authorList>
            <consortium name="Wellcome Sanger Institute Data Sharing"/>
        </authorList>
    </citation>
    <scope>NUCLEOTIDE SEQUENCE [LARGE SCALE GENOMIC DNA]</scope>
</reference>
<name>A0A8C9S8C6_SCLFO</name>
<evidence type="ECO:0000313" key="3">
    <source>
        <dbReference type="Proteomes" id="UP000694397"/>
    </source>
</evidence>
<reference evidence="2" key="3">
    <citation type="submission" date="2025-09" db="UniProtKB">
        <authorList>
            <consortium name="Ensembl"/>
        </authorList>
    </citation>
    <scope>IDENTIFICATION</scope>
</reference>